<dbReference type="InterPro" id="IPR029756">
    <property type="entry name" value="MTH1187/YkoF-like"/>
</dbReference>
<dbReference type="PANTHER" id="PTHR33777:SF1">
    <property type="entry name" value="UPF0045 PROTEIN ECM15"/>
    <property type="match status" value="1"/>
</dbReference>
<evidence type="ECO:0000259" key="2">
    <source>
        <dbReference type="Pfam" id="PF01910"/>
    </source>
</evidence>
<dbReference type="GeneID" id="92394172"/>
<dbReference type="SUPFAM" id="SSF89957">
    <property type="entry name" value="MTH1187/YkoF-like"/>
    <property type="match status" value="1"/>
</dbReference>
<comment type="similarity">
    <text evidence="1">Belongs to the UPF0045 family.</text>
</comment>
<gene>
    <name evidence="3" type="ordered locus">MTBMA_c15640</name>
</gene>
<reference key="1">
    <citation type="submission" date="2009-08" db="EMBL/GenBank/DDBJ databases">
        <title>The genome sequence of Methanothermobacter marburgensis.</title>
        <authorList>
            <person name="Kaster A."/>
            <person name="Seedorf H."/>
            <person name="Goenrich M."/>
            <person name="Wiezer A."/>
            <person name="Liesegang H."/>
            <person name="Thauer R."/>
            <person name="Gottschalk G."/>
        </authorList>
    </citation>
    <scope>NUCLEOTIDE SEQUENCE</scope>
    <source>
        <strain>Marburg</strain>
    </source>
</reference>
<dbReference type="Pfam" id="PF01910">
    <property type="entry name" value="Thiamine_BP"/>
    <property type="match status" value="1"/>
</dbReference>
<feature type="domain" description="Thiamine-binding protein" evidence="2">
    <location>
        <begin position="4"/>
        <end position="96"/>
    </location>
</feature>
<reference evidence="3 4" key="2">
    <citation type="journal article" date="2010" name="J. Bacteriol.">
        <title>Complete genome sequence of Methanothermobacter marburgensis, a methanoarchaeon model organism.</title>
        <authorList>
            <person name="Liesegang H."/>
            <person name="Kaster A.K."/>
            <person name="Wiezer A."/>
            <person name="Goenrich M."/>
            <person name="Wollherr A."/>
            <person name="Seedorf H."/>
            <person name="Gottschalk G."/>
            <person name="Thauer R.K."/>
        </authorList>
    </citation>
    <scope>NUCLEOTIDE SEQUENCE [LARGE SCALE GENOMIC DNA]</scope>
    <source>
        <strain evidence="4">ATCC BAA-927 / DSM 2133 / JCM 14651 / NBRC 100331 / OCM 82 / Marburg</strain>
    </source>
</reference>
<name>D9PY45_METTM</name>
<dbReference type="GO" id="GO:0005829">
    <property type="term" value="C:cytosol"/>
    <property type="evidence" value="ECO:0007669"/>
    <property type="project" value="TreeGrafter"/>
</dbReference>
<keyword evidence="4" id="KW-1185">Reference proteome</keyword>
<dbReference type="Gene3D" id="3.30.70.930">
    <property type="match status" value="1"/>
</dbReference>
<dbReference type="KEGG" id="mmg:MTBMA_c15640"/>
<dbReference type="PaxDb" id="79929-MTBMA_c15640"/>
<dbReference type="EMBL" id="CP001710">
    <property type="protein sequence ID" value="ADL59143.1"/>
    <property type="molecule type" value="Genomic_DNA"/>
</dbReference>
<dbReference type="Proteomes" id="UP000000345">
    <property type="component" value="Chromosome"/>
</dbReference>
<dbReference type="InterPro" id="IPR051614">
    <property type="entry name" value="UPF0045_domain"/>
</dbReference>
<proteinExistence type="inferred from homology"/>
<evidence type="ECO:0000256" key="1">
    <source>
        <dbReference type="ARBA" id="ARBA00010272"/>
    </source>
</evidence>
<evidence type="ECO:0000313" key="4">
    <source>
        <dbReference type="Proteomes" id="UP000000345"/>
    </source>
</evidence>
<accession>D9PY45</accession>
<dbReference type="HOGENOM" id="CLU_137479_3_1_2"/>
<dbReference type="NCBIfam" id="TIGR00106">
    <property type="entry name" value="MTH1187 family thiamine-binding protein"/>
    <property type="match status" value="1"/>
</dbReference>
<dbReference type="PANTHER" id="PTHR33777">
    <property type="entry name" value="UPF0045 PROTEIN ECM15"/>
    <property type="match status" value="1"/>
</dbReference>
<dbReference type="InterPro" id="IPR002767">
    <property type="entry name" value="Thiamine_BP"/>
</dbReference>
<protein>
    <recommendedName>
        <fullName evidence="2">Thiamine-binding protein domain-containing protein</fullName>
    </recommendedName>
</protein>
<evidence type="ECO:0000313" key="3">
    <source>
        <dbReference type="EMBL" id="ADL59143.1"/>
    </source>
</evidence>
<sequence>MITAELTIIPLGTGSTSLSGYVAAAVSALEKMNVRYEISGMGTLVEAGDLDELLEAVKAAHEAVLEAGSERVYTTIKIDDRRDTDRGLSDKVESVKKKLQ</sequence>
<dbReference type="STRING" id="79929.MTBMA_c15640"/>
<dbReference type="GeneID" id="9705273"/>
<dbReference type="OrthoDB" id="10763at2157"/>
<dbReference type="RefSeq" id="WP_013296353.1">
    <property type="nucleotide sequence ID" value="NC_014408.1"/>
</dbReference>
<organism evidence="3 4">
    <name type="scientific">Methanothermobacter marburgensis (strain ATCC BAA-927 / DSM 2133 / JCM 14651 / NBRC 100331 / OCM 82 / Marburg)</name>
    <name type="common">Methanobacterium thermoautotrophicum</name>
    <dbReference type="NCBI Taxonomy" id="79929"/>
    <lineage>
        <taxon>Archaea</taxon>
        <taxon>Methanobacteriati</taxon>
        <taxon>Methanobacteriota</taxon>
        <taxon>Methanomada group</taxon>
        <taxon>Methanobacteria</taxon>
        <taxon>Methanobacteriales</taxon>
        <taxon>Methanobacteriaceae</taxon>
        <taxon>Methanothermobacter</taxon>
    </lineage>
</organism>
<dbReference type="AlphaFoldDB" id="D9PY45"/>